<dbReference type="EMBL" id="JACGXL010000008">
    <property type="protein sequence ID" value="MBA8889732.1"/>
    <property type="molecule type" value="Genomic_DNA"/>
</dbReference>
<dbReference type="InterPro" id="IPR011623">
    <property type="entry name" value="7TMR_DISM_rcpt_extracell_dom1"/>
</dbReference>
<evidence type="ECO:0000256" key="4">
    <source>
        <dbReference type="SAM" id="Phobius"/>
    </source>
</evidence>
<dbReference type="GO" id="GO:1902201">
    <property type="term" value="P:negative regulation of bacterial-type flagellum-dependent cell motility"/>
    <property type="evidence" value="ECO:0007669"/>
    <property type="project" value="TreeGrafter"/>
</dbReference>
<feature type="chain" id="PRO_5032760595" description="diguanylate cyclase" evidence="5">
    <location>
        <begin position="30"/>
        <end position="575"/>
    </location>
</feature>
<proteinExistence type="predicted"/>
<dbReference type="GO" id="GO:0052621">
    <property type="term" value="F:diguanylate cyclase activity"/>
    <property type="evidence" value="ECO:0007669"/>
    <property type="project" value="UniProtKB-EC"/>
</dbReference>
<dbReference type="GO" id="GO:0043709">
    <property type="term" value="P:cell adhesion involved in single-species biofilm formation"/>
    <property type="evidence" value="ECO:0007669"/>
    <property type="project" value="TreeGrafter"/>
</dbReference>
<dbReference type="Pfam" id="PF07696">
    <property type="entry name" value="7TMR-DISMED2"/>
    <property type="match status" value="1"/>
</dbReference>
<accession>A0A839F6N9</accession>
<comment type="cofactor">
    <cofactor evidence="1">
        <name>Mg(2+)</name>
        <dbReference type="ChEBI" id="CHEBI:18420"/>
    </cofactor>
</comment>
<feature type="transmembrane region" description="Helical" evidence="4">
    <location>
        <begin position="195"/>
        <end position="214"/>
    </location>
</feature>
<reference evidence="7 8" key="1">
    <citation type="submission" date="2020-07" db="EMBL/GenBank/DDBJ databases">
        <title>Genomic Encyclopedia of Type Strains, Phase IV (KMG-V): Genome sequencing to study the core and pangenomes of soil and plant-associated prokaryotes.</title>
        <authorList>
            <person name="Whitman W."/>
        </authorList>
    </citation>
    <scope>NUCLEOTIDE SEQUENCE [LARGE SCALE GENOMIC DNA]</scope>
    <source>
        <strain evidence="7 8">RH2WT43</strain>
    </source>
</reference>
<feature type="transmembrane region" description="Helical" evidence="4">
    <location>
        <begin position="255"/>
        <end position="275"/>
    </location>
</feature>
<dbReference type="InterPro" id="IPR050469">
    <property type="entry name" value="Diguanylate_Cyclase"/>
</dbReference>
<evidence type="ECO:0000256" key="1">
    <source>
        <dbReference type="ARBA" id="ARBA00001946"/>
    </source>
</evidence>
<evidence type="ECO:0000313" key="8">
    <source>
        <dbReference type="Proteomes" id="UP000550401"/>
    </source>
</evidence>
<dbReference type="Proteomes" id="UP000550401">
    <property type="component" value="Unassembled WGS sequence"/>
</dbReference>
<dbReference type="PANTHER" id="PTHR45138">
    <property type="entry name" value="REGULATORY COMPONENTS OF SENSORY TRANSDUCTION SYSTEM"/>
    <property type="match status" value="1"/>
</dbReference>
<dbReference type="RefSeq" id="WP_182532775.1">
    <property type="nucleotide sequence ID" value="NZ_JACGXL010000008.1"/>
</dbReference>
<comment type="caution">
    <text evidence="7">The sequence shown here is derived from an EMBL/GenBank/DDBJ whole genome shotgun (WGS) entry which is preliminary data.</text>
</comment>
<dbReference type="GO" id="GO:0005886">
    <property type="term" value="C:plasma membrane"/>
    <property type="evidence" value="ECO:0007669"/>
    <property type="project" value="TreeGrafter"/>
</dbReference>
<organism evidence="7 8">
    <name type="scientific">Dokdonella fugitiva</name>
    <dbReference type="NCBI Taxonomy" id="328517"/>
    <lineage>
        <taxon>Bacteria</taxon>
        <taxon>Pseudomonadati</taxon>
        <taxon>Pseudomonadota</taxon>
        <taxon>Gammaproteobacteria</taxon>
        <taxon>Lysobacterales</taxon>
        <taxon>Rhodanobacteraceae</taxon>
        <taxon>Dokdonella</taxon>
    </lineage>
</organism>
<keyword evidence="8" id="KW-1185">Reference proteome</keyword>
<evidence type="ECO:0000313" key="7">
    <source>
        <dbReference type="EMBL" id="MBA8889732.1"/>
    </source>
</evidence>
<feature type="transmembrane region" description="Helical" evidence="4">
    <location>
        <begin position="314"/>
        <end position="334"/>
    </location>
</feature>
<dbReference type="InterPro" id="IPR011622">
    <property type="entry name" value="7TMR_DISM_rcpt_extracell_dom2"/>
</dbReference>
<dbReference type="FunFam" id="3.30.70.270:FF:000001">
    <property type="entry name" value="Diguanylate cyclase domain protein"/>
    <property type="match status" value="1"/>
</dbReference>
<keyword evidence="4" id="KW-0812">Transmembrane</keyword>
<dbReference type="Pfam" id="PF07695">
    <property type="entry name" value="7TMR-DISM_7TM"/>
    <property type="match status" value="1"/>
</dbReference>
<feature type="transmembrane region" description="Helical" evidence="4">
    <location>
        <begin position="341"/>
        <end position="362"/>
    </location>
</feature>
<feature type="domain" description="GGDEF" evidence="6">
    <location>
        <begin position="431"/>
        <end position="561"/>
    </location>
</feature>
<evidence type="ECO:0000256" key="3">
    <source>
        <dbReference type="ARBA" id="ARBA00034247"/>
    </source>
</evidence>
<protein>
    <recommendedName>
        <fullName evidence="2">diguanylate cyclase</fullName>
        <ecNumber evidence="2">2.7.7.65</ecNumber>
    </recommendedName>
</protein>
<sequence length="575" mass="62982">MARSSATPPSRLWALLAALALAATQSVGASPLKVDADFASLPLGGHVEVLEDKAGTLDFDAARASDAFKPAPPAVGTNFGFTHSSWWVRFTLANGGDVDRELMLREDYPLIDYLELWAPDRSGGWRHVATGDRTPFATREFVHRDFIFELDVPARSERTFYLRAHSDGPVDLNLLLYRPHALVGAISTEQLAYGAYYGGFLVLVLYNFFLFAIVRDRAIFYYLLYASSYGLYFAVHNGLTFQFLWPDSPHWANQALLVLLALALVFGLQFTRTFLGTGGFLPRLDKLAVSLQVLALLALVASFFASYGVLIQPLALLTVVVTLLIIAMGTVGLFKGYRPARYFMLAWGMLLAGVLAYMLKVFGLLPHNMLTQNGFQVGSLLEMVLLSLALASRLRELRRQSRTDTLTKVPNRRSFDETLPAEFERARRGGSAIALLVADIDHFKQFNDTHGHARGDEVLKLVADRLRAGVRRGDAVCRFGGEEFTVILPDADAREAMRIAESLRRGVETSTSGDGSITISVGVACSQDAGIGGVDDLFRAADAALYRAKDLGRNRVVHQGTPQVATDAGAEPSRA</sequence>
<keyword evidence="4" id="KW-1133">Transmembrane helix</keyword>
<dbReference type="InterPro" id="IPR043128">
    <property type="entry name" value="Rev_trsase/Diguanyl_cyclase"/>
</dbReference>
<dbReference type="Pfam" id="PF00990">
    <property type="entry name" value="GGDEF"/>
    <property type="match status" value="1"/>
</dbReference>
<dbReference type="CDD" id="cd01949">
    <property type="entry name" value="GGDEF"/>
    <property type="match status" value="1"/>
</dbReference>
<dbReference type="PROSITE" id="PS50887">
    <property type="entry name" value="GGDEF"/>
    <property type="match status" value="1"/>
</dbReference>
<evidence type="ECO:0000256" key="2">
    <source>
        <dbReference type="ARBA" id="ARBA00012528"/>
    </source>
</evidence>
<dbReference type="Gene3D" id="3.30.70.270">
    <property type="match status" value="1"/>
</dbReference>
<feature type="transmembrane region" description="Helical" evidence="4">
    <location>
        <begin position="374"/>
        <end position="392"/>
    </location>
</feature>
<dbReference type="InterPro" id="IPR000160">
    <property type="entry name" value="GGDEF_dom"/>
</dbReference>
<keyword evidence="4" id="KW-0472">Membrane</keyword>
<evidence type="ECO:0000259" key="6">
    <source>
        <dbReference type="PROSITE" id="PS50887"/>
    </source>
</evidence>
<dbReference type="SUPFAM" id="SSF55073">
    <property type="entry name" value="Nucleotide cyclase"/>
    <property type="match status" value="1"/>
</dbReference>
<keyword evidence="5" id="KW-0732">Signal</keyword>
<dbReference type="SMART" id="SM00267">
    <property type="entry name" value="GGDEF"/>
    <property type="match status" value="1"/>
</dbReference>
<feature type="signal peptide" evidence="5">
    <location>
        <begin position="1"/>
        <end position="29"/>
    </location>
</feature>
<comment type="catalytic activity">
    <reaction evidence="3">
        <text>2 GTP = 3',3'-c-di-GMP + 2 diphosphate</text>
        <dbReference type="Rhea" id="RHEA:24898"/>
        <dbReference type="ChEBI" id="CHEBI:33019"/>
        <dbReference type="ChEBI" id="CHEBI:37565"/>
        <dbReference type="ChEBI" id="CHEBI:58805"/>
        <dbReference type="EC" id="2.7.7.65"/>
    </reaction>
</comment>
<feature type="transmembrane region" description="Helical" evidence="4">
    <location>
        <begin position="219"/>
        <end position="235"/>
    </location>
</feature>
<name>A0A839F6N9_9GAMM</name>
<dbReference type="AlphaFoldDB" id="A0A839F6N9"/>
<dbReference type="InterPro" id="IPR029787">
    <property type="entry name" value="Nucleotide_cyclase"/>
</dbReference>
<dbReference type="NCBIfam" id="TIGR00254">
    <property type="entry name" value="GGDEF"/>
    <property type="match status" value="1"/>
</dbReference>
<dbReference type="PANTHER" id="PTHR45138:SF9">
    <property type="entry name" value="DIGUANYLATE CYCLASE DGCM-RELATED"/>
    <property type="match status" value="1"/>
</dbReference>
<dbReference type="Gene3D" id="2.60.40.2380">
    <property type="match status" value="1"/>
</dbReference>
<feature type="transmembrane region" description="Helical" evidence="4">
    <location>
        <begin position="287"/>
        <end position="308"/>
    </location>
</feature>
<evidence type="ECO:0000256" key="5">
    <source>
        <dbReference type="SAM" id="SignalP"/>
    </source>
</evidence>
<gene>
    <name evidence="7" type="ORF">FHW12_003979</name>
</gene>
<dbReference type="EC" id="2.7.7.65" evidence="2"/>